<reference evidence="1 2" key="2">
    <citation type="journal article" date="2011" name="J. Bacteriol.">
        <title>Genomes of three methylotrophs from a single niche uncover genetic and metabolic divergence of Methylophilaceae.</title>
        <authorList>
            <person name="Lapidus A."/>
            <person name="Clum A."/>
            <person name="Labutti K."/>
            <person name="Kaluzhnaya M.G."/>
            <person name="Lim S."/>
            <person name="Beck D.A."/>
            <person name="Glavina Del Rio T."/>
            <person name="Nolan M."/>
            <person name="Mavromatis K."/>
            <person name="Huntemann M."/>
            <person name="Lucas S."/>
            <person name="Lidstrom M.E."/>
            <person name="Ivanova N."/>
            <person name="Chistoserdova L."/>
        </authorList>
    </citation>
    <scope>NUCLEOTIDE SEQUENCE [LARGE SCALE GENOMIC DNA]</scope>
    <source>
        <strain evidence="1 2">SIP3-4</strain>
    </source>
</reference>
<gene>
    <name evidence="1" type="ordered locus">Msip34_1587</name>
</gene>
<protein>
    <recommendedName>
        <fullName evidence="3">Histidine kinase</fullName>
    </recommendedName>
</protein>
<accession>C6XE57</accession>
<evidence type="ECO:0000313" key="1">
    <source>
        <dbReference type="EMBL" id="ACT50832.1"/>
    </source>
</evidence>
<dbReference type="KEGG" id="mei:Msip34_1587"/>
<proteinExistence type="predicted"/>
<dbReference type="OrthoDB" id="8808674at2"/>
<sequence>MTTTIQESASSRTHWQLAGIRHHVFLKVFSVLRHNLLGPISVSRMNHSIMRRNLEKDVLDKGKTLERLNKIDLQLEEAVLGIRALSIWDESSDNEALPEDIVASGLKLMSGFLTLRNISVERLPEDTGVDYALVRESPFLYAWLGLLCYIEDHAQQPIDLHIHFQDPRRLEIVITHPLYDVNAQRPVDAPNAIIDRAALQLLADDADVVFDMGAQSIKMSWLTKKA</sequence>
<dbReference type="RefSeq" id="WP_015830249.1">
    <property type="nucleotide sequence ID" value="NC_012969.1"/>
</dbReference>
<dbReference type="EMBL" id="CP001674">
    <property type="protein sequence ID" value="ACT50832.1"/>
    <property type="molecule type" value="Genomic_DNA"/>
</dbReference>
<dbReference type="AlphaFoldDB" id="C6XE57"/>
<organism evidence="1 2">
    <name type="scientific">Methylovorus glucosotrophus (strain SIP3-4)</name>
    <dbReference type="NCBI Taxonomy" id="582744"/>
    <lineage>
        <taxon>Bacteria</taxon>
        <taxon>Pseudomonadati</taxon>
        <taxon>Pseudomonadota</taxon>
        <taxon>Betaproteobacteria</taxon>
        <taxon>Nitrosomonadales</taxon>
        <taxon>Methylophilaceae</taxon>
        <taxon>Methylovorus</taxon>
    </lineage>
</organism>
<dbReference type="eggNOG" id="ENOG5033J0D">
    <property type="taxonomic scope" value="Bacteria"/>
</dbReference>
<reference evidence="2" key="1">
    <citation type="submission" date="2009-07" db="EMBL/GenBank/DDBJ databases">
        <title>Complete sequence of chromosome of Methylovorus sp. SIP3-4.</title>
        <authorList>
            <person name="Lucas S."/>
            <person name="Copeland A."/>
            <person name="Lapidus A."/>
            <person name="Glavina del Rio T."/>
            <person name="Tice H."/>
            <person name="Bruce D."/>
            <person name="Goodwin L."/>
            <person name="Pitluck S."/>
            <person name="Clum A."/>
            <person name="Larimer F."/>
            <person name="Land M."/>
            <person name="Hauser L."/>
            <person name="Kyrpides N."/>
            <person name="Mikhailova N."/>
            <person name="Kayluzhnaya M."/>
            <person name="Chistoserdova L."/>
        </authorList>
    </citation>
    <scope>NUCLEOTIDE SEQUENCE [LARGE SCALE GENOMIC DNA]</scope>
    <source>
        <strain evidence="2">SIP3-4</strain>
    </source>
</reference>
<dbReference type="HOGENOM" id="CLU_1260211_0_0_4"/>
<dbReference type="Proteomes" id="UP000002743">
    <property type="component" value="Chromosome"/>
</dbReference>
<name>C6XE57_METGS</name>
<evidence type="ECO:0008006" key="3">
    <source>
        <dbReference type="Google" id="ProtNLM"/>
    </source>
</evidence>
<keyword evidence="2" id="KW-1185">Reference proteome</keyword>
<evidence type="ECO:0000313" key="2">
    <source>
        <dbReference type="Proteomes" id="UP000002743"/>
    </source>
</evidence>
<dbReference type="STRING" id="582744.Msip34_1587"/>